<dbReference type="AlphaFoldDB" id="A0A9P7KAM2"/>
<feature type="transmembrane region" description="Helical" evidence="2">
    <location>
        <begin position="99"/>
        <end position="125"/>
    </location>
</feature>
<sequence>MSNNTIAKAKTTVDEKISPKRSKSPRQQPRYYHALRELQAVLRQRLLEDPNLSQSQIFGFFAPLLVFVGVFALGVLVPRNRQLKDRAADLLDNGTTSDLLALLSYLATPLVGGLLVLRLAIFIVARLATSFCEMDLDELAPGKEDSEGSFALTQANLLVGGIIT</sequence>
<name>A0A9P7KAM2_9AGAR</name>
<keyword evidence="2" id="KW-1133">Transmembrane helix</keyword>
<evidence type="ECO:0000313" key="4">
    <source>
        <dbReference type="Proteomes" id="UP000775547"/>
    </source>
</evidence>
<evidence type="ECO:0000256" key="1">
    <source>
        <dbReference type="SAM" id="MobiDB-lite"/>
    </source>
</evidence>
<evidence type="ECO:0000256" key="2">
    <source>
        <dbReference type="SAM" id="Phobius"/>
    </source>
</evidence>
<keyword evidence="4" id="KW-1185">Reference proteome</keyword>
<feature type="region of interest" description="Disordered" evidence="1">
    <location>
        <begin position="1"/>
        <end position="28"/>
    </location>
</feature>
<reference evidence="3" key="2">
    <citation type="submission" date="2021-10" db="EMBL/GenBank/DDBJ databases">
        <title>Phylogenomics reveals ancestral predisposition of the termite-cultivated fungus Termitomyces towards a domesticated lifestyle.</title>
        <authorList>
            <person name="Auxier B."/>
            <person name="Grum-Grzhimaylo A."/>
            <person name="Cardenas M.E."/>
            <person name="Lodge J.D."/>
            <person name="Laessoe T."/>
            <person name="Pedersen O."/>
            <person name="Smith M.E."/>
            <person name="Kuyper T.W."/>
            <person name="Franco-Molano E.A."/>
            <person name="Baroni T.J."/>
            <person name="Aanen D.K."/>
        </authorList>
    </citation>
    <scope>NUCLEOTIDE SEQUENCE</scope>
    <source>
        <strain evidence="3">AP01</strain>
        <tissue evidence="3">Mycelium</tissue>
    </source>
</reference>
<comment type="caution">
    <text evidence="3">The sequence shown here is derived from an EMBL/GenBank/DDBJ whole genome shotgun (WGS) entry which is preliminary data.</text>
</comment>
<reference evidence="3" key="1">
    <citation type="submission" date="2020-07" db="EMBL/GenBank/DDBJ databases">
        <authorList>
            <person name="Nieuwenhuis M."/>
            <person name="Van De Peppel L.J.J."/>
        </authorList>
    </citation>
    <scope>NUCLEOTIDE SEQUENCE</scope>
    <source>
        <strain evidence="3">AP01</strain>
        <tissue evidence="3">Mycelium</tissue>
    </source>
</reference>
<dbReference type="OrthoDB" id="3044185at2759"/>
<organism evidence="3 4">
    <name type="scientific">Asterophora parasitica</name>
    <dbReference type="NCBI Taxonomy" id="117018"/>
    <lineage>
        <taxon>Eukaryota</taxon>
        <taxon>Fungi</taxon>
        <taxon>Dikarya</taxon>
        <taxon>Basidiomycota</taxon>
        <taxon>Agaricomycotina</taxon>
        <taxon>Agaricomycetes</taxon>
        <taxon>Agaricomycetidae</taxon>
        <taxon>Agaricales</taxon>
        <taxon>Tricholomatineae</taxon>
        <taxon>Lyophyllaceae</taxon>
        <taxon>Asterophora</taxon>
    </lineage>
</organism>
<keyword evidence="2" id="KW-0472">Membrane</keyword>
<dbReference type="Proteomes" id="UP000775547">
    <property type="component" value="Unassembled WGS sequence"/>
</dbReference>
<keyword evidence="2" id="KW-0812">Transmembrane</keyword>
<protein>
    <submittedName>
        <fullName evidence="3">Uncharacterized protein</fullName>
    </submittedName>
</protein>
<evidence type="ECO:0000313" key="3">
    <source>
        <dbReference type="EMBL" id="KAG5642045.1"/>
    </source>
</evidence>
<gene>
    <name evidence="3" type="ORF">DXG03_003743</name>
</gene>
<accession>A0A9P7KAM2</accession>
<dbReference type="EMBL" id="JABCKV010000221">
    <property type="protein sequence ID" value="KAG5642045.1"/>
    <property type="molecule type" value="Genomic_DNA"/>
</dbReference>
<proteinExistence type="predicted"/>
<feature type="transmembrane region" description="Helical" evidence="2">
    <location>
        <begin position="57"/>
        <end position="78"/>
    </location>
</feature>